<keyword evidence="3" id="KW-0677">Repeat</keyword>
<evidence type="ECO:0000256" key="3">
    <source>
        <dbReference type="ARBA" id="ARBA00022737"/>
    </source>
</evidence>
<keyword evidence="5" id="KW-0732">Signal</keyword>
<dbReference type="InterPro" id="IPR051502">
    <property type="entry name" value="RLP_Defense_Trigger"/>
</dbReference>
<dbReference type="Proteomes" id="UP001428341">
    <property type="component" value="Unassembled WGS sequence"/>
</dbReference>
<evidence type="ECO:0000313" key="6">
    <source>
        <dbReference type="EMBL" id="KAK9229471.1"/>
    </source>
</evidence>
<evidence type="ECO:0000256" key="4">
    <source>
        <dbReference type="ARBA" id="ARBA00023170"/>
    </source>
</evidence>
<accession>A0AAP0R371</accession>
<keyword evidence="4" id="KW-0675">Receptor</keyword>
<protein>
    <submittedName>
        <fullName evidence="6">Uncharacterized protein</fullName>
    </submittedName>
</protein>
<feature type="chain" id="PRO_5043019800" evidence="5">
    <location>
        <begin position="23"/>
        <end position="168"/>
    </location>
</feature>
<sequence length="168" mass="18971">MLLMKLSLWIGIALIQLHGYKACLEIERIALLEIKSFFASASGVGYDDENCSSLDFYENKAYDSLGSLKQLKFLNLGEIFRSLINYLSNFNESYKNLSGLIPDKKQFGRFDEKSYNLGLCGPTINKSCTRTEENLAITSNRGEDEDESAIKMNPLDELVLALAMVFFH</sequence>
<dbReference type="InterPro" id="IPR032675">
    <property type="entry name" value="LRR_dom_sf"/>
</dbReference>
<reference evidence="6 7" key="1">
    <citation type="submission" date="2024-05" db="EMBL/GenBank/DDBJ databases">
        <title>Haplotype-resolved chromosome-level genome assembly of Huyou (Citrus changshanensis).</title>
        <authorList>
            <person name="Miao C."/>
            <person name="Chen W."/>
            <person name="Wu Y."/>
            <person name="Wang L."/>
            <person name="Zhao S."/>
            <person name="Grierson D."/>
            <person name="Xu C."/>
            <person name="Chen K."/>
        </authorList>
    </citation>
    <scope>NUCLEOTIDE SEQUENCE [LARGE SCALE GENOMIC DNA]</scope>
    <source>
        <strain evidence="6">01-14</strain>
        <tissue evidence="6">Leaf</tissue>
    </source>
</reference>
<evidence type="ECO:0000256" key="5">
    <source>
        <dbReference type="SAM" id="SignalP"/>
    </source>
</evidence>
<comment type="similarity">
    <text evidence="1">Belongs to the RLP family.</text>
</comment>
<comment type="caution">
    <text evidence="6">The sequence shown here is derived from an EMBL/GenBank/DDBJ whole genome shotgun (WGS) entry which is preliminary data.</text>
</comment>
<keyword evidence="2" id="KW-0433">Leucine-rich repeat</keyword>
<organism evidence="6 7">
    <name type="scientific">Citrus x changshan-huyou</name>
    <dbReference type="NCBI Taxonomy" id="2935761"/>
    <lineage>
        <taxon>Eukaryota</taxon>
        <taxon>Viridiplantae</taxon>
        <taxon>Streptophyta</taxon>
        <taxon>Embryophyta</taxon>
        <taxon>Tracheophyta</taxon>
        <taxon>Spermatophyta</taxon>
        <taxon>Magnoliopsida</taxon>
        <taxon>eudicotyledons</taxon>
        <taxon>Gunneridae</taxon>
        <taxon>Pentapetalae</taxon>
        <taxon>rosids</taxon>
        <taxon>malvids</taxon>
        <taxon>Sapindales</taxon>
        <taxon>Rutaceae</taxon>
        <taxon>Aurantioideae</taxon>
        <taxon>Citrus</taxon>
    </lineage>
</organism>
<dbReference type="PANTHER" id="PTHR48062">
    <property type="entry name" value="RECEPTOR-LIKE PROTEIN 14"/>
    <property type="match status" value="1"/>
</dbReference>
<dbReference type="Gene3D" id="3.80.10.10">
    <property type="entry name" value="Ribonuclease Inhibitor"/>
    <property type="match status" value="1"/>
</dbReference>
<proteinExistence type="inferred from homology"/>
<evidence type="ECO:0000313" key="7">
    <source>
        <dbReference type="Proteomes" id="UP001428341"/>
    </source>
</evidence>
<dbReference type="PANTHER" id="PTHR48062:SF63">
    <property type="entry name" value="RECEPTOR-LIKE PROTEIN 1"/>
    <property type="match status" value="1"/>
</dbReference>
<gene>
    <name evidence="6" type="ORF">WN944_022433</name>
</gene>
<name>A0AAP0R371_9ROSI</name>
<dbReference type="EMBL" id="JBCGBO010000001">
    <property type="protein sequence ID" value="KAK9229471.1"/>
    <property type="molecule type" value="Genomic_DNA"/>
</dbReference>
<keyword evidence="7" id="KW-1185">Reference proteome</keyword>
<evidence type="ECO:0000256" key="1">
    <source>
        <dbReference type="ARBA" id="ARBA00009592"/>
    </source>
</evidence>
<dbReference type="AlphaFoldDB" id="A0AAP0R371"/>
<evidence type="ECO:0000256" key="2">
    <source>
        <dbReference type="ARBA" id="ARBA00022614"/>
    </source>
</evidence>
<feature type="signal peptide" evidence="5">
    <location>
        <begin position="1"/>
        <end position="22"/>
    </location>
</feature>